<keyword evidence="4" id="KW-0804">Transcription</keyword>
<dbReference type="PANTHER" id="PTHR43133:SF46">
    <property type="entry name" value="RNA POLYMERASE SIGMA-70 FACTOR ECF SUBFAMILY"/>
    <property type="match status" value="1"/>
</dbReference>
<feature type="domain" description="RNA polymerase sigma factor 70 region 4 type 2" evidence="6">
    <location>
        <begin position="126"/>
        <end position="176"/>
    </location>
</feature>
<dbReference type="InterPro" id="IPR007627">
    <property type="entry name" value="RNA_pol_sigma70_r2"/>
</dbReference>
<dbReference type="SUPFAM" id="SSF88659">
    <property type="entry name" value="Sigma3 and sigma4 domains of RNA polymerase sigma factors"/>
    <property type="match status" value="1"/>
</dbReference>
<organism evidence="7 8">
    <name type="scientific">Chitinophaga filiformis</name>
    <name type="common">Myxococcus filiformis</name>
    <name type="synonym">Flexibacter filiformis</name>
    <dbReference type="NCBI Taxonomy" id="104663"/>
    <lineage>
        <taxon>Bacteria</taxon>
        <taxon>Pseudomonadati</taxon>
        <taxon>Bacteroidota</taxon>
        <taxon>Chitinophagia</taxon>
        <taxon>Chitinophagales</taxon>
        <taxon>Chitinophagaceae</taxon>
        <taxon>Chitinophaga</taxon>
    </lineage>
</organism>
<dbReference type="NCBIfam" id="TIGR02985">
    <property type="entry name" value="Sig70_bacteroi1"/>
    <property type="match status" value="1"/>
</dbReference>
<dbReference type="Gene3D" id="1.10.10.10">
    <property type="entry name" value="Winged helix-like DNA-binding domain superfamily/Winged helix DNA-binding domain"/>
    <property type="match status" value="1"/>
</dbReference>
<evidence type="ECO:0000256" key="3">
    <source>
        <dbReference type="ARBA" id="ARBA00023082"/>
    </source>
</evidence>
<evidence type="ECO:0000256" key="4">
    <source>
        <dbReference type="ARBA" id="ARBA00023163"/>
    </source>
</evidence>
<dbReference type="SUPFAM" id="SSF88946">
    <property type="entry name" value="Sigma2 domain of RNA polymerase sigma factors"/>
    <property type="match status" value="1"/>
</dbReference>
<evidence type="ECO:0000313" key="8">
    <source>
        <dbReference type="Proteomes" id="UP000199045"/>
    </source>
</evidence>
<protein>
    <submittedName>
        <fullName evidence="7">RNA polymerase, sigma-24 subunit, RpoE</fullName>
    </submittedName>
</protein>
<keyword evidence="3" id="KW-0731">Sigma factor</keyword>
<dbReference type="EMBL" id="FNBN01000005">
    <property type="protein sequence ID" value="SDG58165.1"/>
    <property type="molecule type" value="Genomic_DNA"/>
</dbReference>
<dbReference type="OrthoDB" id="711087at2"/>
<dbReference type="STRING" id="104663.SAMN04488121_10586"/>
<sequence>MARHSFDDEKYLQLFISGSEDAFDAIFKRYYEGLLQFAKVLLPYPTDEAEDIVAEMFCTLWHSRRQIAISTTLSAYLYVSVRNRVFDYYRKRKTIFNLSEDVLVETPGEDHQQPDRQLMYKDVTSQIQQLITQLPPQMQLVFKMHRYEGFSYDEIADLLNISVNSVKTHMFRALKILKTAYPILPIC</sequence>
<dbReference type="Pfam" id="PF04542">
    <property type="entry name" value="Sigma70_r2"/>
    <property type="match status" value="1"/>
</dbReference>
<dbReference type="PANTHER" id="PTHR43133">
    <property type="entry name" value="RNA POLYMERASE ECF-TYPE SIGMA FACTO"/>
    <property type="match status" value="1"/>
</dbReference>
<dbReference type="AlphaFoldDB" id="A0A1G7VE91"/>
<name>A0A1G7VE91_CHIFI</name>
<dbReference type="GO" id="GO:0006352">
    <property type="term" value="P:DNA-templated transcription initiation"/>
    <property type="evidence" value="ECO:0007669"/>
    <property type="project" value="InterPro"/>
</dbReference>
<dbReference type="GO" id="GO:0016987">
    <property type="term" value="F:sigma factor activity"/>
    <property type="evidence" value="ECO:0007669"/>
    <property type="project" value="UniProtKB-KW"/>
</dbReference>
<dbReference type="CDD" id="cd06171">
    <property type="entry name" value="Sigma70_r4"/>
    <property type="match status" value="1"/>
</dbReference>
<dbReference type="RefSeq" id="WP_089834758.1">
    <property type="nucleotide sequence ID" value="NZ_FNBN01000005.1"/>
</dbReference>
<comment type="similarity">
    <text evidence="1">Belongs to the sigma-70 factor family. ECF subfamily.</text>
</comment>
<evidence type="ECO:0000313" key="7">
    <source>
        <dbReference type="EMBL" id="SDG58165.1"/>
    </source>
</evidence>
<dbReference type="InterPro" id="IPR039425">
    <property type="entry name" value="RNA_pol_sigma-70-like"/>
</dbReference>
<dbReference type="InterPro" id="IPR036388">
    <property type="entry name" value="WH-like_DNA-bd_sf"/>
</dbReference>
<dbReference type="InterPro" id="IPR013249">
    <property type="entry name" value="RNA_pol_sigma70_r4_t2"/>
</dbReference>
<evidence type="ECO:0000256" key="2">
    <source>
        <dbReference type="ARBA" id="ARBA00023015"/>
    </source>
</evidence>
<dbReference type="InterPro" id="IPR014327">
    <property type="entry name" value="RNA_pol_sigma70_bacteroid"/>
</dbReference>
<dbReference type="Pfam" id="PF08281">
    <property type="entry name" value="Sigma70_r4_2"/>
    <property type="match status" value="1"/>
</dbReference>
<accession>A0A1G7VE91</accession>
<dbReference type="Gene3D" id="1.10.1740.10">
    <property type="match status" value="1"/>
</dbReference>
<dbReference type="GO" id="GO:0003677">
    <property type="term" value="F:DNA binding"/>
    <property type="evidence" value="ECO:0007669"/>
    <property type="project" value="InterPro"/>
</dbReference>
<dbReference type="InterPro" id="IPR013325">
    <property type="entry name" value="RNA_pol_sigma_r2"/>
</dbReference>
<evidence type="ECO:0000259" key="5">
    <source>
        <dbReference type="Pfam" id="PF04542"/>
    </source>
</evidence>
<proteinExistence type="inferred from homology"/>
<dbReference type="NCBIfam" id="TIGR02937">
    <property type="entry name" value="sigma70-ECF"/>
    <property type="match status" value="1"/>
</dbReference>
<keyword evidence="2" id="KW-0805">Transcription regulation</keyword>
<feature type="domain" description="RNA polymerase sigma-70 region 2" evidence="5">
    <location>
        <begin position="27"/>
        <end position="93"/>
    </location>
</feature>
<reference evidence="7 8" key="1">
    <citation type="submission" date="2016-10" db="EMBL/GenBank/DDBJ databases">
        <authorList>
            <person name="de Groot N.N."/>
        </authorList>
    </citation>
    <scope>NUCLEOTIDE SEQUENCE [LARGE SCALE GENOMIC DNA]</scope>
    <source>
        <strain evidence="7 8">DSM 527</strain>
    </source>
</reference>
<dbReference type="InterPro" id="IPR014284">
    <property type="entry name" value="RNA_pol_sigma-70_dom"/>
</dbReference>
<evidence type="ECO:0000256" key="1">
    <source>
        <dbReference type="ARBA" id="ARBA00010641"/>
    </source>
</evidence>
<dbReference type="Proteomes" id="UP000199045">
    <property type="component" value="Unassembled WGS sequence"/>
</dbReference>
<dbReference type="InterPro" id="IPR013324">
    <property type="entry name" value="RNA_pol_sigma_r3/r4-like"/>
</dbReference>
<gene>
    <name evidence="7" type="ORF">SAMN04488121_10586</name>
</gene>
<evidence type="ECO:0000259" key="6">
    <source>
        <dbReference type="Pfam" id="PF08281"/>
    </source>
</evidence>